<comment type="caution">
    <text evidence="7">The sequence shown here is derived from an EMBL/GenBank/DDBJ whole genome shotgun (WGS) entry which is preliminary data.</text>
</comment>
<dbReference type="Gene3D" id="2.60.40.1180">
    <property type="entry name" value="Golgi alpha-mannosidase II"/>
    <property type="match status" value="1"/>
</dbReference>
<feature type="active site" description="Nucleophile" evidence="5">
    <location>
        <position position="318"/>
    </location>
</feature>
<comment type="catalytic activity">
    <reaction evidence="1">
        <text>Transfers a segment of a (1-&gt;4)-alpha-D-glucan chain to a primary hydroxy group in a similar glucan chain.</text>
        <dbReference type="EC" id="2.4.1.18"/>
    </reaction>
</comment>
<dbReference type="PANTHER" id="PTHR43651">
    <property type="entry name" value="1,4-ALPHA-GLUCAN-BRANCHING ENZYME"/>
    <property type="match status" value="1"/>
</dbReference>
<dbReference type="GeneID" id="3375902"/>
<dbReference type="Gene3D" id="3.20.20.80">
    <property type="entry name" value="Glycosidases"/>
    <property type="match status" value="1"/>
</dbReference>
<dbReference type="InterPro" id="IPR017853">
    <property type="entry name" value="GH"/>
</dbReference>
<dbReference type="InterPro" id="IPR037439">
    <property type="entry name" value="Branching_enzy"/>
</dbReference>
<dbReference type="SMART" id="SM00642">
    <property type="entry name" value="Aamy"/>
    <property type="match status" value="1"/>
</dbReference>
<dbReference type="GO" id="GO:0005978">
    <property type="term" value="P:glycogen biosynthetic process"/>
    <property type="evidence" value="ECO:0007669"/>
    <property type="project" value="InterPro"/>
</dbReference>
<dbReference type="Proteomes" id="UP000006726">
    <property type="component" value="Chromosome 6"/>
</dbReference>
<evidence type="ECO:0000256" key="1">
    <source>
        <dbReference type="ARBA" id="ARBA00000826"/>
    </source>
</evidence>
<evidence type="ECO:0000256" key="2">
    <source>
        <dbReference type="ARBA" id="ARBA00009000"/>
    </source>
</evidence>
<feature type="domain" description="Glycosyl hydrolase family 13 catalytic" evidence="6">
    <location>
        <begin position="156"/>
        <end position="516"/>
    </location>
</feature>
<dbReference type="OMA" id="DSCWIHS"/>
<dbReference type="Pfam" id="PF00128">
    <property type="entry name" value="Alpha-amylase"/>
    <property type="match status" value="1"/>
</dbReference>
<accession>Q5CWU0</accession>
<dbReference type="OrthoDB" id="1740265at2759"/>
<dbReference type="InParanoid" id="Q5CWU0"/>
<dbReference type="PIRSF" id="PIRSF000463">
    <property type="entry name" value="GlgB"/>
    <property type="match status" value="1"/>
</dbReference>
<dbReference type="AlphaFoldDB" id="Q5CWU0"/>
<dbReference type="SUPFAM" id="SSF51445">
    <property type="entry name" value="(Trans)glycosidases"/>
    <property type="match status" value="1"/>
</dbReference>
<dbReference type="Gene3D" id="2.60.40.10">
    <property type="entry name" value="Immunoglobulins"/>
    <property type="match status" value="1"/>
</dbReference>
<dbReference type="KEGG" id="cpv:cgd6_3750"/>
<name>Q5CWU0_CRYPI</name>
<reference evidence="7 8" key="1">
    <citation type="journal article" date="2004" name="Science">
        <title>Complete genome sequence of the apicomplexan, Cryptosporidium parvum.</title>
        <authorList>
            <person name="Abrahamsen M.S."/>
            <person name="Templeton T.J."/>
            <person name="Enomoto S."/>
            <person name="Abrahante J.E."/>
            <person name="Zhu G."/>
            <person name="Lancto C.A."/>
            <person name="Deng M."/>
            <person name="Liu C."/>
            <person name="Widmer G."/>
            <person name="Tzipori S."/>
            <person name="Buck G.A."/>
            <person name="Xu P."/>
            <person name="Bankier A.T."/>
            <person name="Dear P.H."/>
            <person name="Konfortov B.A."/>
            <person name="Spriggs H.F."/>
            <person name="Iyer L."/>
            <person name="Anantharaman V."/>
            <person name="Aravind L."/>
            <person name="Kapur V."/>
        </authorList>
    </citation>
    <scope>NUCLEOTIDE SEQUENCE [LARGE SCALE GENOMIC DNA]</scope>
    <source>
        <strain evidence="8">Iowa II</strain>
    </source>
</reference>
<evidence type="ECO:0000259" key="6">
    <source>
        <dbReference type="SMART" id="SM00642"/>
    </source>
</evidence>
<keyword evidence="4" id="KW-0808">Transferase</keyword>
<evidence type="ECO:0000256" key="3">
    <source>
        <dbReference type="ARBA" id="ARBA00012541"/>
    </source>
</evidence>
<dbReference type="InterPro" id="IPR013780">
    <property type="entry name" value="Glyco_hydro_b"/>
</dbReference>
<dbReference type="EMBL" id="AAEE01000002">
    <property type="protein sequence ID" value="EAK90157.1"/>
    <property type="molecule type" value="Genomic_DNA"/>
</dbReference>
<evidence type="ECO:0000313" key="7">
    <source>
        <dbReference type="EMBL" id="EAK90157.1"/>
    </source>
</evidence>
<evidence type="ECO:0000313" key="8">
    <source>
        <dbReference type="Proteomes" id="UP000006726"/>
    </source>
</evidence>
<dbReference type="InterPro" id="IPR006048">
    <property type="entry name" value="A-amylase/branching_C"/>
</dbReference>
<dbReference type="GO" id="GO:0043169">
    <property type="term" value="F:cation binding"/>
    <property type="evidence" value="ECO:0007669"/>
    <property type="project" value="InterPro"/>
</dbReference>
<feature type="non-terminal residue" evidence="7">
    <location>
        <position position="1"/>
    </location>
</feature>
<dbReference type="PANTHER" id="PTHR43651:SF11">
    <property type="entry name" value="MALTO-OLIGOSYLTREHALOSE TREHALOHYDROLASE"/>
    <property type="match status" value="1"/>
</dbReference>
<dbReference type="InterPro" id="IPR013783">
    <property type="entry name" value="Ig-like_fold"/>
</dbReference>
<evidence type="ECO:0000256" key="5">
    <source>
        <dbReference type="PIRSR" id="PIRSR000463-1"/>
    </source>
</evidence>
<proteinExistence type="inferred from homology"/>
<dbReference type="EC" id="2.4.1.18" evidence="3"/>
<dbReference type="STRING" id="353152.Q5CWU0"/>
<feature type="active site" description="Proton donor" evidence="5">
    <location>
        <position position="347"/>
    </location>
</feature>
<organism evidence="7 8">
    <name type="scientific">Cryptosporidium parvum (strain Iowa II)</name>
    <dbReference type="NCBI Taxonomy" id="353152"/>
    <lineage>
        <taxon>Eukaryota</taxon>
        <taxon>Sar</taxon>
        <taxon>Alveolata</taxon>
        <taxon>Apicomplexa</taxon>
        <taxon>Conoidasida</taxon>
        <taxon>Coccidia</taxon>
        <taxon>Eucoccidiorida</taxon>
        <taxon>Eimeriorina</taxon>
        <taxon>Cryptosporidiidae</taxon>
        <taxon>Cryptosporidium</taxon>
    </lineage>
</organism>
<dbReference type="RefSeq" id="XP_627714.1">
    <property type="nucleotide sequence ID" value="XM_627714.1"/>
</dbReference>
<dbReference type="Pfam" id="PF02806">
    <property type="entry name" value="Alpha-amylase_C"/>
    <property type="match status" value="1"/>
</dbReference>
<dbReference type="GO" id="GO:0003844">
    <property type="term" value="F:1,4-alpha-glucan branching enzyme activity"/>
    <property type="evidence" value="ECO:0007669"/>
    <property type="project" value="UniProtKB-EC"/>
</dbReference>
<protein>
    <recommendedName>
        <fullName evidence="3">1,4-alpha-glucan branching enzyme</fullName>
        <ecNumber evidence="3">2.4.1.18</ecNumber>
    </recommendedName>
</protein>
<comment type="similarity">
    <text evidence="2">Belongs to the glycosyl hydrolase 13 family. GlgB subfamily.</text>
</comment>
<keyword evidence="8" id="KW-1185">Reference proteome</keyword>
<evidence type="ECO:0000256" key="4">
    <source>
        <dbReference type="ARBA" id="ARBA00022679"/>
    </source>
</evidence>
<gene>
    <name evidence="7" type="ORF">cgd6_3750</name>
</gene>
<sequence length="642" mass="75216">SNQVINMSELRNEKVEWSQIKYEELPNYIKKQEKKMGAMFYKEFGICIFRLWVVHCKNVWLVNSGTNESFLMENDDEINIKRVIMKNVNMNERYHFLLETSNGEKITRRDPYARYTDYDTDSSYITDTLGNFNKSIREYLKKHEFNHLIIYELHVESYIRRFSEYFPLQSEAKFSKNPSFFRQIADYGLDNIKDLNFNCLELMPIVEYCGEWGYNPRLLLSINSHLGSVDDFIYLVQKVHEKDLFIVVDLVLHHGASKLNSLWNFDGYNHQGGIYFEGGGDTGWGAKFNFHKKEVQDMLYEACRVLLGEYGVDGIRFDSVHNMPNWLLKNITFRLKEEFPGRFLIAEVVPENPNYLKECGFDSCWIHSSYYDIISQFRNQKTQQEWNSGYSKSLIQGHSGFDSTSQCILTMLGNHDQAGNRCNGGNPSGDDRIGRYIVDQFGGRQNWDARAYCRLLYSLSCISFGIPMVFMGTENLQGKWWSAKDKAYNYDWGLIKNNDQVTQQMRKLVKDINLLKTKEKEVFASNYNNFSHFNVNTSNFVVVFIRKSKDKAFLCVVNMDKTEWLENNYQVKIDQNIIQSFGRELKQEFNSQSEEYGGWDGSYTSPKKGQIKYSIQDSAENNVSYMLNVPKYSVTIYRFCNL</sequence>
<dbReference type="InterPro" id="IPR006047">
    <property type="entry name" value="GH13_cat_dom"/>
</dbReference>